<dbReference type="OrthoDB" id="5582002at2759"/>
<evidence type="ECO:0000256" key="2">
    <source>
        <dbReference type="SAM" id="Phobius"/>
    </source>
</evidence>
<dbReference type="Proteomes" id="UP000620124">
    <property type="component" value="Unassembled WGS sequence"/>
</dbReference>
<dbReference type="AlphaFoldDB" id="A0A8H6YXE9"/>
<reference evidence="3" key="1">
    <citation type="submission" date="2020-05" db="EMBL/GenBank/DDBJ databases">
        <title>Mycena genomes resolve the evolution of fungal bioluminescence.</title>
        <authorList>
            <person name="Tsai I.J."/>
        </authorList>
    </citation>
    <scope>NUCLEOTIDE SEQUENCE</scope>
    <source>
        <strain evidence="3">CCC161011</strain>
    </source>
</reference>
<evidence type="ECO:0000256" key="1">
    <source>
        <dbReference type="SAM" id="MobiDB-lite"/>
    </source>
</evidence>
<dbReference type="EMBL" id="JACAZI010000003">
    <property type="protein sequence ID" value="KAF7365600.1"/>
    <property type="molecule type" value="Genomic_DNA"/>
</dbReference>
<proteinExistence type="predicted"/>
<accession>A0A8H6YXE9</accession>
<evidence type="ECO:0000313" key="3">
    <source>
        <dbReference type="EMBL" id="KAF7365600.1"/>
    </source>
</evidence>
<keyword evidence="4" id="KW-1185">Reference proteome</keyword>
<feature type="compositionally biased region" description="Basic and acidic residues" evidence="1">
    <location>
        <begin position="75"/>
        <end position="84"/>
    </location>
</feature>
<name>A0A8H6YXE9_9AGAR</name>
<comment type="caution">
    <text evidence="3">The sequence shown here is derived from an EMBL/GenBank/DDBJ whole genome shotgun (WGS) entry which is preliminary data.</text>
</comment>
<gene>
    <name evidence="3" type="ORF">MVEN_00433400</name>
</gene>
<keyword evidence="2" id="KW-0812">Transmembrane</keyword>
<protein>
    <submittedName>
        <fullName evidence="3">Uncharacterized protein</fullName>
    </submittedName>
</protein>
<keyword evidence="2" id="KW-0472">Membrane</keyword>
<evidence type="ECO:0000313" key="4">
    <source>
        <dbReference type="Proteomes" id="UP000620124"/>
    </source>
</evidence>
<feature type="transmembrane region" description="Helical" evidence="2">
    <location>
        <begin position="191"/>
        <end position="214"/>
    </location>
</feature>
<feature type="region of interest" description="Disordered" evidence="1">
    <location>
        <begin position="1"/>
        <end position="91"/>
    </location>
</feature>
<organism evidence="3 4">
    <name type="scientific">Mycena venus</name>
    <dbReference type="NCBI Taxonomy" id="2733690"/>
    <lineage>
        <taxon>Eukaryota</taxon>
        <taxon>Fungi</taxon>
        <taxon>Dikarya</taxon>
        <taxon>Basidiomycota</taxon>
        <taxon>Agaricomycotina</taxon>
        <taxon>Agaricomycetes</taxon>
        <taxon>Agaricomycetidae</taxon>
        <taxon>Agaricales</taxon>
        <taxon>Marasmiineae</taxon>
        <taxon>Mycenaceae</taxon>
        <taxon>Mycena</taxon>
    </lineage>
</organism>
<sequence length="378" mass="41165">MESDRKSTVSSFYGARKGSMDALNQDFPSPSGDYGHQQPRMRDDASSFFNPRGSMDPLAGRPSAGYNRGSFFPAAREEPLKGGRDEEEAAPDGGWDVYADFNNAGPKYSSAFGTHDAGYQSLGGTPKAEEAAAGGPVEMVTVPALGPEWKKSEMHDMTKAAKRERKAEARKKLWQDWTRGNRGGKWFTKRVIVFTCFGLIAIIAVVIGVCLPRVPSFALSNSTPLANATGDWKNAVPTGFSRVPANFSFPAFADLQVNTDSNYLPVNFKHVRANVYDLDTGFLIGTGDLGHKVLPAKSFPDIQLPLNFTYVATNDSDTTWLNWYNACQNKDRVPGGQRPGVRFRLVLDMVILGLPGSYSSSTQVTNANCPIELPSNSV</sequence>
<keyword evidence="2" id="KW-1133">Transmembrane helix</keyword>